<feature type="active site" evidence="9">
    <location>
        <position position="17"/>
    </location>
</feature>
<dbReference type="EMBL" id="WMLB01000022">
    <property type="protein sequence ID" value="MTH68427.1"/>
    <property type="molecule type" value="Genomic_DNA"/>
</dbReference>
<comment type="function">
    <text evidence="9">Catalyzes the phosphorylation of the position 2 hydroxy group of 4-diphosphocytidyl-2C-methyl-D-erythritol.</text>
</comment>
<evidence type="ECO:0000259" key="10">
    <source>
        <dbReference type="Pfam" id="PF00288"/>
    </source>
</evidence>
<feature type="domain" description="GHMP kinase N-terminal" evidence="10">
    <location>
        <begin position="75"/>
        <end position="153"/>
    </location>
</feature>
<keyword evidence="13" id="KW-1185">Reference proteome</keyword>
<dbReference type="SUPFAM" id="SSF54211">
    <property type="entry name" value="Ribosomal protein S5 domain 2-like"/>
    <property type="match status" value="1"/>
</dbReference>
<evidence type="ECO:0000313" key="13">
    <source>
        <dbReference type="Proteomes" id="UP000433071"/>
    </source>
</evidence>
<keyword evidence="4 9" id="KW-0808">Transferase</keyword>
<keyword evidence="9" id="KW-0414">Isoprene biosynthesis</keyword>
<dbReference type="Gene3D" id="3.30.70.890">
    <property type="entry name" value="GHMP kinase, C-terminal domain"/>
    <property type="match status" value="1"/>
</dbReference>
<dbReference type="InterPro" id="IPR013750">
    <property type="entry name" value="GHMP_kinase_C_dom"/>
</dbReference>
<keyword evidence="5 9" id="KW-0547">Nucleotide-binding</keyword>
<sequence>MTFPATDAAVHVRAPGKINLFMRVGALDDDGYHDVATAYQAVSLYEDVRAWPDDEFSVAFGGSVDTSGLPTDASNLAIRAAKLLARHAGVPGGVRLEIDKHVPIAGGMGGGSADAAGTLVACDALWGTALPKEELHALAASLGADVPFALTGGTAIGTGRGDRLSPALATGSFHWVLAIAGFGLSTPAVYGELDRRRDAGLDPEWRDGHHGARSALDSPTVDAAVLHALRAGDPRQLAAALHNDLQSAAVGLAGRLAQVIDLGEQNGALAGLVSGSGPTVAFLVDDADSALELQVALSAAGLTALHVHGPVHGARVLPF</sequence>
<dbReference type="GO" id="GO:0005524">
    <property type="term" value="F:ATP binding"/>
    <property type="evidence" value="ECO:0007669"/>
    <property type="project" value="UniProtKB-UniRule"/>
</dbReference>
<evidence type="ECO:0000313" key="12">
    <source>
        <dbReference type="EMBL" id="MTH68427.1"/>
    </source>
</evidence>
<evidence type="ECO:0000256" key="3">
    <source>
        <dbReference type="ARBA" id="ARBA00017473"/>
    </source>
</evidence>
<evidence type="ECO:0000256" key="7">
    <source>
        <dbReference type="ARBA" id="ARBA00022840"/>
    </source>
</evidence>
<dbReference type="Proteomes" id="UP000433071">
    <property type="component" value="Unassembled WGS sequence"/>
</dbReference>
<reference evidence="12 13" key="1">
    <citation type="submission" date="2019-11" db="EMBL/GenBank/DDBJ databases">
        <title>Agromyces kandeliae sp. nov., isolated from mangrove soil.</title>
        <authorList>
            <person name="Wang R."/>
        </authorList>
    </citation>
    <scope>NUCLEOTIDE SEQUENCE [LARGE SCALE GENOMIC DNA]</scope>
    <source>
        <strain evidence="12 13">JCM 11433</strain>
    </source>
</reference>
<dbReference type="SUPFAM" id="SSF55060">
    <property type="entry name" value="GHMP Kinase, C-terminal domain"/>
    <property type="match status" value="1"/>
</dbReference>
<dbReference type="GO" id="GO:0016114">
    <property type="term" value="P:terpenoid biosynthetic process"/>
    <property type="evidence" value="ECO:0007669"/>
    <property type="project" value="UniProtKB-UniRule"/>
</dbReference>
<comment type="caution">
    <text evidence="12">The sequence shown here is derived from an EMBL/GenBank/DDBJ whole genome shotgun (WGS) entry which is preliminary data.</text>
</comment>
<name>A0A6I3M8N6_9MICO</name>
<gene>
    <name evidence="9" type="primary">ispE</name>
    <name evidence="12" type="ORF">GJ743_08600</name>
</gene>
<dbReference type="PANTHER" id="PTHR43527:SF2">
    <property type="entry name" value="4-DIPHOSPHOCYTIDYL-2-C-METHYL-D-ERYTHRITOL KINASE, CHLOROPLASTIC"/>
    <property type="match status" value="1"/>
</dbReference>
<dbReference type="InterPro" id="IPR004424">
    <property type="entry name" value="IspE"/>
</dbReference>
<evidence type="ECO:0000256" key="8">
    <source>
        <dbReference type="ARBA" id="ARBA00032554"/>
    </source>
</evidence>
<feature type="active site" evidence="9">
    <location>
        <position position="145"/>
    </location>
</feature>
<protein>
    <recommendedName>
        <fullName evidence="3 9">4-diphosphocytidyl-2-C-methyl-D-erythritol kinase</fullName>
        <shortName evidence="9">CMK</shortName>
        <ecNumber evidence="2 9">2.7.1.148</ecNumber>
    </recommendedName>
    <alternativeName>
        <fullName evidence="8 9">4-(cytidine-5'-diphospho)-2-C-methyl-D-erythritol kinase</fullName>
    </alternativeName>
</protein>
<accession>A0A6I3M8N6</accession>
<feature type="domain" description="GHMP kinase C-terminal" evidence="11">
    <location>
        <begin position="226"/>
        <end position="300"/>
    </location>
</feature>
<dbReference type="PANTHER" id="PTHR43527">
    <property type="entry name" value="4-DIPHOSPHOCYTIDYL-2-C-METHYL-D-ERYTHRITOL KINASE, CHLOROPLASTIC"/>
    <property type="match status" value="1"/>
</dbReference>
<dbReference type="RefSeq" id="WP_155051498.1">
    <property type="nucleotide sequence ID" value="NZ_BAAAIB010000007.1"/>
</dbReference>
<dbReference type="NCBIfam" id="NF002870">
    <property type="entry name" value="PRK03188.1"/>
    <property type="match status" value="1"/>
</dbReference>
<dbReference type="Pfam" id="PF08544">
    <property type="entry name" value="GHMP_kinases_C"/>
    <property type="match status" value="1"/>
</dbReference>
<evidence type="ECO:0000256" key="1">
    <source>
        <dbReference type="ARBA" id="ARBA00009684"/>
    </source>
</evidence>
<evidence type="ECO:0000256" key="9">
    <source>
        <dbReference type="HAMAP-Rule" id="MF_00061"/>
    </source>
</evidence>
<evidence type="ECO:0000256" key="4">
    <source>
        <dbReference type="ARBA" id="ARBA00022679"/>
    </source>
</evidence>
<dbReference type="InterPro" id="IPR014721">
    <property type="entry name" value="Ribsml_uS5_D2-typ_fold_subgr"/>
</dbReference>
<dbReference type="InterPro" id="IPR020568">
    <property type="entry name" value="Ribosomal_Su5_D2-typ_SF"/>
</dbReference>
<dbReference type="AlphaFoldDB" id="A0A6I3M8N6"/>
<evidence type="ECO:0000256" key="5">
    <source>
        <dbReference type="ARBA" id="ARBA00022741"/>
    </source>
</evidence>
<dbReference type="Pfam" id="PF00288">
    <property type="entry name" value="GHMP_kinases_N"/>
    <property type="match status" value="1"/>
</dbReference>
<comment type="pathway">
    <text evidence="9">Isoprenoid biosynthesis; isopentenyl diphosphate biosynthesis via DXP pathway; isopentenyl diphosphate from 1-deoxy-D-xylulose 5-phosphate: step 3/6.</text>
</comment>
<dbReference type="UniPathway" id="UPA00056">
    <property type="reaction ID" value="UER00094"/>
</dbReference>
<dbReference type="OrthoDB" id="3173073at2"/>
<keyword evidence="6 9" id="KW-0418">Kinase</keyword>
<evidence type="ECO:0000256" key="2">
    <source>
        <dbReference type="ARBA" id="ARBA00012052"/>
    </source>
</evidence>
<comment type="catalytic activity">
    <reaction evidence="9">
        <text>4-CDP-2-C-methyl-D-erythritol + ATP = 4-CDP-2-C-methyl-D-erythritol 2-phosphate + ADP + H(+)</text>
        <dbReference type="Rhea" id="RHEA:18437"/>
        <dbReference type="ChEBI" id="CHEBI:15378"/>
        <dbReference type="ChEBI" id="CHEBI:30616"/>
        <dbReference type="ChEBI" id="CHEBI:57823"/>
        <dbReference type="ChEBI" id="CHEBI:57919"/>
        <dbReference type="ChEBI" id="CHEBI:456216"/>
        <dbReference type="EC" id="2.7.1.148"/>
    </reaction>
</comment>
<dbReference type="NCBIfam" id="TIGR00154">
    <property type="entry name" value="ispE"/>
    <property type="match status" value="1"/>
</dbReference>
<organism evidence="12 13">
    <name type="scientific">Agromyces bracchium</name>
    <dbReference type="NCBI Taxonomy" id="88376"/>
    <lineage>
        <taxon>Bacteria</taxon>
        <taxon>Bacillati</taxon>
        <taxon>Actinomycetota</taxon>
        <taxon>Actinomycetes</taxon>
        <taxon>Micrococcales</taxon>
        <taxon>Microbacteriaceae</taxon>
        <taxon>Agromyces</taxon>
    </lineage>
</organism>
<evidence type="ECO:0000256" key="6">
    <source>
        <dbReference type="ARBA" id="ARBA00022777"/>
    </source>
</evidence>
<keyword evidence="7 9" id="KW-0067">ATP-binding</keyword>
<dbReference type="InterPro" id="IPR036554">
    <property type="entry name" value="GHMP_kinase_C_sf"/>
</dbReference>
<dbReference type="Gene3D" id="3.30.230.10">
    <property type="match status" value="1"/>
</dbReference>
<dbReference type="PIRSF" id="PIRSF010376">
    <property type="entry name" value="IspE"/>
    <property type="match status" value="1"/>
</dbReference>
<proteinExistence type="inferred from homology"/>
<dbReference type="HAMAP" id="MF_00061">
    <property type="entry name" value="IspE"/>
    <property type="match status" value="1"/>
</dbReference>
<dbReference type="EC" id="2.7.1.148" evidence="2 9"/>
<dbReference type="InterPro" id="IPR006204">
    <property type="entry name" value="GHMP_kinase_N_dom"/>
</dbReference>
<dbReference type="GO" id="GO:0019288">
    <property type="term" value="P:isopentenyl diphosphate biosynthetic process, methylerythritol 4-phosphate pathway"/>
    <property type="evidence" value="ECO:0007669"/>
    <property type="project" value="UniProtKB-UniRule"/>
</dbReference>
<dbReference type="GO" id="GO:0050515">
    <property type="term" value="F:4-(cytidine 5'-diphospho)-2-C-methyl-D-erythritol kinase activity"/>
    <property type="evidence" value="ECO:0007669"/>
    <property type="project" value="UniProtKB-UniRule"/>
</dbReference>
<feature type="binding site" evidence="9">
    <location>
        <begin position="103"/>
        <end position="113"/>
    </location>
    <ligand>
        <name>ATP</name>
        <dbReference type="ChEBI" id="CHEBI:30616"/>
    </ligand>
</feature>
<evidence type="ECO:0000259" key="11">
    <source>
        <dbReference type="Pfam" id="PF08544"/>
    </source>
</evidence>
<comment type="similarity">
    <text evidence="1 9">Belongs to the GHMP kinase family. IspE subfamily.</text>
</comment>